<keyword evidence="1" id="KW-0723">Serine/threonine-protein kinase</keyword>
<evidence type="ECO:0000313" key="3">
    <source>
        <dbReference type="EMBL" id="GHE28954.1"/>
    </source>
</evidence>
<dbReference type="EMBL" id="BNAT01000015">
    <property type="protein sequence ID" value="GHE28954.1"/>
    <property type="molecule type" value="Genomic_DNA"/>
</dbReference>
<sequence length="149" mass="16559">MNKPIPPFVPPLSYPGPPLVPSTHYRMSFTVGEHSARHVRRIVALHLLRWRMVELMDPAKLAVTELLSNVVRHVPDRRCELVIRRQTHGVRVEVTDGSPELPLLSVPDFEKESGRGLVLLDATVGKWGVEPAPGGGKTVWFECGVSACR</sequence>
<dbReference type="CDD" id="cd16936">
    <property type="entry name" value="HATPase_RsbW-like"/>
    <property type="match status" value="1"/>
</dbReference>
<keyword evidence="4" id="KW-1185">Reference proteome</keyword>
<evidence type="ECO:0000313" key="4">
    <source>
        <dbReference type="Proteomes" id="UP000603227"/>
    </source>
</evidence>
<evidence type="ECO:0000259" key="2">
    <source>
        <dbReference type="Pfam" id="PF02518"/>
    </source>
</evidence>
<gene>
    <name evidence="3" type="ORF">GCM10017771_44330</name>
</gene>
<proteinExistence type="predicted"/>
<dbReference type="AlphaFoldDB" id="A0A918YY43"/>
<dbReference type="PANTHER" id="PTHR35526:SF3">
    <property type="entry name" value="ANTI-SIGMA-F FACTOR RSBW"/>
    <property type="match status" value="1"/>
</dbReference>
<dbReference type="Proteomes" id="UP000603227">
    <property type="component" value="Unassembled WGS sequence"/>
</dbReference>
<dbReference type="Pfam" id="PF02518">
    <property type="entry name" value="HATPase_c"/>
    <property type="match status" value="1"/>
</dbReference>
<reference evidence="3" key="1">
    <citation type="journal article" date="2014" name="Int. J. Syst. Evol. Microbiol.">
        <title>Complete genome sequence of Corynebacterium casei LMG S-19264T (=DSM 44701T), isolated from a smear-ripened cheese.</title>
        <authorList>
            <consortium name="US DOE Joint Genome Institute (JGI-PGF)"/>
            <person name="Walter F."/>
            <person name="Albersmeier A."/>
            <person name="Kalinowski J."/>
            <person name="Ruckert C."/>
        </authorList>
    </citation>
    <scope>NUCLEOTIDE SEQUENCE</scope>
    <source>
        <strain evidence="3">CGMCC 4.7403</strain>
    </source>
</reference>
<name>A0A918YY43_9ACTN</name>
<evidence type="ECO:0000256" key="1">
    <source>
        <dbReference type="ARBA" id="ARBA00022527"/>
    </source>
</evidence>
<protein>
    <recommendedName>
        <fullName evidence="2">Histidine kinase/HSP90-like ATPase domain-containing protein</fullName>
    </recommendedName>
</protein>
<dbReference type="InterPro" id="IPR003594">
    <property type="entry name" value="HATPase_dom"/>
</dbReference>
<feature type="domain" description="Histidine kinase/HSP90-like ATPase" evidence="2">
    <location>
        <begin position="60"/>
        <end position="142"/>
    </location>
</feature>
<accession>A0A918YY43</accession>
<dbReference type="PANTHER" id="PTHR35526">
    <property type="entry name" value="ANTI-SIGMA-F FACTOR RSBW-RELATED"/>
    <property type="match status" value="1"/>
</dbReference>
<dbReference type="InterPro" id="IPR050267">
    <property type="entry name" value="Anti-sigma-factor_SerPK"/>
</dbReference>
<keyword evidence="1" id="KW-0418">Kinase</keyword>
<organism evidence="3 4">
    <name type="scientific">Streptomyces capitiformicae</name>
    <dbReference type="NCBI Taxonomy" id="2014920"/>
    <lineage>
        <taxon>Bacteria</taxon>
        <taxon>Bacillati</taxon>
        <taxon>Actinomycetota</taxon>
        <taxon>Actinomycetes</taxon>
        <taxon>Kitasatosporales</taxon>
        <taxon>Streptomycetaceae</taxon>
        <taxon>Streptomyces</taxon>
    </lineage>
</organism>
<dbReference type="SUPFAM" id="SSF55874">
    <property type="entry name" value="ATPase domain of HSP90 chaperone/DNA topoisomerase II/histidine kinase"/>
    <property type="match status" value="1"/>
</dbReference>
<dbReference type="GO" id="GO:0004674">
    <property type="term" value="F:protein serine/threonine kinase activity"/>
    <property type="evidence" value="ECO:0007669"/>
    <property type="project" value="UniProtKB-KW"/>
</dbReference>
<dbReference type="Gene3D" id="3.30.565.10">
    <property type="entry name" value="Histidine kinase-like ATPase, C-terminal domain"/>
    <property type="match status" value="1"/>
</dbReference>
<dbReference type="InterPro" id="IPR036890">
    <property type="entry name" value="HATPase_C_sf"/>
</dbReference>
<keyword evidence="1" id="KW-0808">Transferase</keyword>
<comment type="caution">
    <text evidence="3">The sequence shown here is derived from an EMBL/GenBank/DDBJ whole genome shotgun (WGS) entry which is preliminary data.</text>
</comment>
<reference evidence="3" key="2">
    <citation type="submission" date="2020-09" db="EMBL/GenBank/DDBJ databases">
        <authorList>
            <person name="Sun Q."/>
            <person name="Zhou Y."/>
        </authorList>
    </citation>
    <scope>NUCLEOTIDE SEQUENCE</scope>
    <source>
        <strain evidence="3">CGMCC 4.7403</strain>
    </source>
</reference>